<keyword evidence="4 15" id="KW-0808">Transferase</keyword>
<dbReference type="InterPro" id="IPR038578">
    <property type="entry name" value="GT29-like_sf"/>
</dbReference>
<evidence type="ECO:0000256" key="2">
    <source>
        <dbReference type="ARBA" id="ARBA00006003"/>
    </source>
</evidence>
<evidence type="ECO:0000313" key="15">
    <source>
        <dbReference type="EMBL" id="KOO31512.1"/>
    </source>
</evidence>
<gene>
    <name evidence="15" type="ORF">Ctob_010630</name>
</gene>
<evidence type="ECO:0000256" key="9">
    <source>
        <dbReference type="ARBA" id="ARBA00023034"/>
    </source>
</evidence>
<dbReference type="GO" id="GO:0000139">
    <property type="term" value="C:Golgi membrane"/>
    <property type="evidence" value="ECO:0007669"/>
    <property type="project" value="UniProtKB-SubCell"/>
</dbReference>
<keyword evidence="16" id="KW-1185">Reference proteome</keyword>
<reference evidence="16" key="1">
    <citation type="journal article" date="2015" name="PLoS Genet.">
        <title>Genome Sequence and Transcriptome Analyses of Chrysochromulina tobin: Metabolic Tools for Enhanced Algal Fitness in the Prominent Order Prymnesiales (Haptophyceae).</title>
        <authorList>
            <person name="Hovde B.T."/>
            <person name="Deodato C.R."/>
            <person name="Hunsperger H.M."/>
            <person name="Ryken S.A."/>
            <person name="Yost W."/>
            <person name="Jha R.K."/>
            <person name="Patterson J."/>
            <person name="Monnat R.J. Jr."/>
            <person name="Barlow S.B."/>
            <person name="Starkenburg S.R."/>
            <person name="Cattolico R.A."/>
        </authorList>
    </citation>
    <scope>NUCLEOTIDE SEQUENCE</scope>
    <source>
        <strain evidence="16">CCMP291</strain>
    </source>
</reference>
<evidence type="ECO:0000256" key="6">
    <source>
        <dbReference type="ARBA" id="ARBA00022968"/>
    </source>
</evidence>
<keyword evidence="9" id="KW-0333">Golgi apparatus</keyword>
<dbReference type="Proteomes" id="UP000037460">
    <property type="component" value="Unassembled WGS sequence"/>
</dbReference>
<dbReference type="Pfam" id="PF00777">
    <property type="entry name" value="Glyco_transf_29"/>
    <property type="match status" value="1"/>
</dbReference>
<comment type="similarity">
    <text evidence="2">Belongs to the glycosyltransferase 29 family.</text>
</comment>
<keyword evidence="13" id="KW-0325">Glycoprotein</keyword>
<dbReference type="InterPro" id="IPR001675">
    <property type="entry name" value="Glyco_trans_29"/>
</dbReference>
<name>A0A0M0JYY4_9EUKA</name>
<keyword evidence="6" id="KW-0735">Signal-anchor</keyword>
<comment type="subcellular location">
    <subcellularLocation>
        <location evidence="1">Golgi apparatus membrane</location>
        <topology evidence="1">Single-pass type II membrane protein</topology>
    </subcellularLocation>
</comment>
<dbReference type="OrthoDB" id="10264956at2759"/>
<dbReference type="Gene3D" id="3.90.1480.20">
    <property type="entry name" value="Glycosyl transferase family 29"/>
    <property type="match status" value="1"/>
</dbReference>
<keyword evidence="10" id="KW-0443">Lipid metabolism</keyword>
<accession>A0A0M0JYY4</accession>
<keyword evidence="5" id="KW-0812">Transmembrane</keyword>
<proteinExistence type="inferred from homology"/>
<keyword evidence="7" id="KW-0730">Sialic acid</keyword>
<keyword evidence="11" id="KW-0472">Membrane</keyword>
<keyword evidence="8" id="KW-1133">Transmembrane helix</keyword>
<evidence type="ECO:0000256" key="8">
    <source>
        <dbReference type="ARBA" id="ARBA00022989"/>
    </source>
</evidence>
<dbReference type="GO" id="GO:0001665">
    <property type="term" value="F:alpha-N-acetylgalactosaminide alpha-2,6-sialyltransferase activity"/>
    <property type="evidence" value="ECO:0007669"/>
    <property type="project" value="TreeGrafter"/>
</dbReference>
<evidence type="ECO:0000256" key="3">
    <source>
        <dbReference type="ARBA" id="ARBA00022676"/>
    </source>
</evidence>
<evidence type="ECO:0000256" key="7">
    <source>
        <dbReference type="ARBA" id="ARBA00022981"/>
    </source>
</evidence>
<dbReference type="GO" id="GO:0001574">
    <property type="term" value="P:ganglioside biosynthetic process"/>
    <property type="evidence" value="ECO:0007669"/>
    <property type="project" value="TreeGrafter"/>
</dbReference>
<dbReference type="Gene3D" id="2.10.25.10">
    <property type="entry name" value="Laminin"/>
    <property type="match status" value="1"/>
</dbReference>
<comment type="catalytic activity">
    <reaction evidence="14">
        <text>a ganglioside GM1b (d18:1(4E)) + CMP-N-acetyl-beta-neuraminate = a ganglioside GD1alpha (d18:1(4E)) + CMP + H(+)</text>
        <dbReference type="Rhea" id="RHEA:41968"/>
        <dbReference type="ChEBI" id="CHEBI:15378"/>
        <dbReference type="ChEBI" id="CHEBI:57812"/>
        <dbReference type="ChEBI" id="CHEBI:60377"/>
        <dbReference type="ChEBI" id="CHEBI:78568"/>
        <dbReference type="ChEBI" id="CHEBI:78569"/>
    </reaction>
    <physiologicalReaction direction="left-to-right" evidence="14">
        <dbReference type="Rhea" id="RHEA:41969"/>
    </physiologicalReaction>
</comment>
<organism evidence="15 16">
    <name type="scientific">Chrysochromulina tobinii</name>
    <dbReference type="NCBI Taxonomy" id="1460289"/>
    <lineage>
        <taxon>Eukaryota</taxon>
        <taxon>Haptista</taxon>
        <taxon>Haptophyta</taxon>
        <taxon>Prymnesiophyceae</taxon>
        <taxon>Prymnesiales</taxon>
        <taxon>Chrysochromulinaceae</taxon>
        <taxon>Chrysochromulina</taxon>
    </lineage>
</organism>
<keyword evidence="3 15" id="KW-0328">Glycosyltransferase</keyword>
<evidence type="ECO:0000256" key="5">
    <source>
        <dbReference type="ARBA" id="ARBA00022692"/>
    </source>
</evidence>
<evidence type="ECO:0000256" key="10">
    <source>
        <dbReference type="ARBA" id="ARBA00023098"/>
    </source>
</evidence>
<sequence>PLGGNQWCECANSESSRFVGLRCDREVRQGATCAAGCEEHGWCVHGYCECQPGWHGVACDQPGAPSSFLTVRSLFEAGLVKGRKGSKAAGERACARPSYHHAYAFFNGTKRKKLLASLPEEAPTQHMCSSCALVSNAGSLLGKGYGAAIDANECVWRMNRGPTIGFEADVGRRTTLDMVNSFPHLRNLGILPRVGSPLVHGMTIELFESQGLGFEKYMSWVEGHATYKEQWPQYEAYVFDLAWLQTSWEAYWAYLAPWVSPLEPQGRQARPSSGWHMARIALARCQKVNLYGFSMSSSKFHYFDSLVQETVTEAQRDPRYGYTHRFAWEHEVFKNWSLAMPERIALHQ</sequence>
<evidence type="ECO:0000256" key="13">
    <source>
        <dbReference type="ARBA" id="ARBA00023180"/>
    </source>
</evidence>
<dbReference type="Pfam" id="PF23106">
    <property type="entry name" value="EGF_Teneurin"/>
    <property type="match status" value="1"/>
</dbReference>
<evidence type="ECO:0000256" key="11">
    <source>
        <dbReference type="ARBA" id="ARBA00023136"/>
    </source>
</evidence>
<evidence type="ECO:0000256" key="12">
    <source>
        <dbReference type="ARBA" id="ARBA00023157"/>
    </source>
</evidence>
<protein>
    <submittedName>
        <fullName evidence="15">Alpha-N-acetyl-neuraminyl-2,3-beta-galactosyl-1, 3-N-acetyl-galactosaminide alpha-2,6-sialyltransferase isoform</fullName>
    </submittedName>
</protein>
<evidence type="ECO:0000313" key="16">
    <source>
        <dbReference type="Proteomes" id="UP000037460"/>
    </source>
</evidence>
<feature type="non-terminal residue" evidence="15">
    <location>
        <position position="1"/>
    </location>
</feature>
<evidence type="ECO:0000256" key="14">
    <source>
        <dbReference type="ARBA" id="ARBA00043744"/>
    </source>
</evidence>
<evidence type="ECO:0000256" key="4">
    <source>
        <dbReference type="ARBA" id="ARBA00022679"/>
    </source>
</evidence>
<dbReference type="AlphaFoldDB" id="A0A0M0JYY4"/>
<evidence type="ECO:0000256" key="1">
    <source>
        <dbReference type="ARBA" id="ARBA00004323"/>
    </source>
</evidence>
<dbReference type="PANTHER" id="PTHR45906">
    <property type="entry name" value="ALPHA-N-ACETYL-NEURAMINYL-2,3-BETA-GALACTOSYL-1, 3-N-ACETYL-GALACTOSAMINIDE ALPHA-2,6-SIALYLTRANSFERASE-LIKE"/>
    <property type="match status" value="1"/>
</dbReference>
<dbReference type="PANTHER" id="PTHR45906:SF1">
    <property type="entry name" value="ALPHA-N-ACETYL-NEURAMINYL-2,3-BETA-GALACTOSYL-1, 3-N-ACETYL-GALACTOSAMINIDE ALPHA-2,6-SIALYLTRANSFERASE-LIKE"/>
    <property type="match status" value="1"/>
</dbReference>
<comment type="caution">
    <text evidence="15">The sequence shown here is derived from an EMBL/GenBank/DDBJ whole genome shotgun (WGS) entry which is preliminary data.</text>
</comment>
<dbReference type="EMBL" id="JWZX01001998">
    <property type="protein sequence ID" value="KOO31512.1"/>
    <property type="molecule type" value="Genomic_DNA"/>
</dbReference>
<dbReference type="CDD" id="cd19952">
    <property type="entry name" value="GT29"/>
    <property type="match status" value="1"/>
</dbReference>
<keyword evidence="12" id="KW-1015">Disulfide bond</keyword>